<dbReference type="GO" id="GO:0004672">
    <property type="term" value="F:protein kinase activity"/>
    <property type="evidence" value="ECO:0007669"/>
    <property type="project" value="InterPro"/>
</dbReference>
<keyword evidence="3" id="KW-1133">Transmembrane helix</keyword>
<dbReference type="PROSITE" id="PS50011">
    <property type="entry name" value="PROTEIN_KINASE_DOM"/>
    <property type="match status" value="1"/>
</dbReference>
<feature type="domain" description="Protein kinase" evidence="4">
    <location>
        <begin position="232"/>
        <end position="552"/>
    </location>
</feature>
<dbReference type="InterPro" id="IPR011009">
    <property type="entry name" value="Kinase-like_dom_sf"/>
</dbReference>
<dbReference type="Gene3D" id="3.80.10.10">
    <property type="entry name" value="Ribonuclease Inhibitor"/>
    <property type="match status" value="1"/>
</dbReference>
<dbReference type="EMBL" id="CACRZD030000017">
    <property type="protein sequence ID" value="CAA6672839.1"/>
    <property type="molecule type" value="Genomic_DNA"/>
</dbReference>
<dbReference type="Pfam" id="PF12819">
    <property type="entry name" value="Malectin_like"/>
    <property type="match status" value="2"/>
</dbReference>
<dbReference type="GO" id="GO:0016020">
    <property type="term" value="C:membrane"/>
    <property type="evidence" value="ECO:0007669"/>
    <property type="project" value="UniProtKB-SubCell"/>
</dbReference>
<dbReference type="Gene3D" id="1.10.510.10">
    <property type="entry name" value="Transferase(Phosphotransferase) domain 1"/>
    <property type="match status" value="2"/>
</dbReference>
<dbReference type="SUPFAM" id="SSF52058">
    <property type="entry name" value="L domain-like"/>
    <property type="match status" value="1"/>
</dbReference>
<comment type="subcellular location">
    <subcellularLocation>
        <location evidence="1">Membrane</location>
        <topology evidence="1">Single-pass membrane protein</topology>
    </subcellularLocation>
</comment>
<evidence type="ECO:0000256" key="1">
    <source>
        <dbReference type="ARBA" id="ARBA00004167"/>
    </source>
</evidence>
<evidence type="ECO:0000259" key="4">
    <source>
        <dbReference type="PROSITE" id="PS50011"/>
    </source>
</evidence>
<dbReference type="GO" id="GO:0005524">
    <property type="term" value="F:ATP binding"/>
    <property type="evidence" value="ECO:0007669"/>
    <property type="project" value="InterPro"/>
</dbReference>
<evidence type="ECO:0000256" key="2">
    <source>
        <dbReference type="SAM" id="MobiDB-lite"/>
    </source>
</evidence>
<dbReference type="InterPro" id="IPR000719">
    <property type="entry name" value="Prot_kinase_dom"/>
</dbReference>
<accession>A0A7I8JRT1</accession>
<keyword evidence="6" id="KW-1185">Reference proteome</keyword>
<feature type="transmembrane region" description="Helical" evidence="3">
    <location>
        <begin position="274"/>
        <end position="296"/>
    </location>
</feature>
<dbReference type="Proteomes" id="UP001189122">
    <property type="component" value="Unassembled WGS sequence"/>
</dbReference>
<reference evidence="5 6" key="1">
    <citation type="submission" date="2019-12" db="EMBL/GenBank/DDBJ databases">
        <authorList>
            <person name="Scholz U."/>
            <person name="Mascher M."/>
            <person name="Fiebig A."/>
        </authorList>
    </citation>
    <scope>NUCLEOTIDE SEQUENCE</scope>
</reference>
<name>A0A7I8JRT1_SPIIN</name>
<protein>
    <recommendedName>
        <fullName evidence="4">Protein kinase domain-containing protein</fullName>
    </recommendedName>
</protein>
<evidence type="ECO:0000256" key="3">
    <source>
        <dbReference type="SAM" id="Phobius"/>
    </source>
</evidence>
<organism evidence="5">
    <name type="scientific">Spirodela intermedia</name>
    <name type="common">Intermediate duckweed</name>
    <dbReference type="NCBI Taxonomy" id="51605"/>
    <lineage>
        <taxon>Eukaryota</taxon>
        <taxon>Viridiplantae</taxon>
        <taxon>Streptophyta</taxon>
        <taxon>Embryophyta</taxon>
        <taxon>Tracheophyta</taxon>
        <taxon>Spermatophyta</taxon>
        <taxon>Magnoliopsida</taxon>
        <taxon>Liliopsida</taxon>
        <taxon>Araceae</taxon>
        <taxon>Lemnoideae</taxon>
        <taxon>Spirodela</taxon>
    </lineage>
</organism>
<evidence type="ECO:0000313" key="6">
    <source>
        <dbReference type="Proteomes" id="UP001189122"/>
    </source>
</evidence>
<dbReference type="InterPro" id="IPR024788">
    <property type="entry name" value="Malectin-like_Carb-bd_dom"/>
</dbReference>
<sequence length="556" mass="60150">MGVGENADDGGNRGRVLLLGVLAMAASAQSPTQIGFNSIDCGLGGDSNYTEISYSPDEAYIDTGVNRRVSPATNLSGIGTYYADLRSFPDGVRNCYALGPVESGGKYLVRADFLYGNYDGLDRPRPSTSTWALISLAPSCIQVCLVDTGGGTPFVSMLELRPLLYSMYPMANQSQSLLLLGNRENYGWGSIIRNLSHSGLSGGIPPLISNLTALQSLGIPANLEKLPALSFLNLASNNLTGPLPPILYEKSQNGSISLSTVNICETREQKRKSIVPIAIAISAALAVAFVILIIVCKVKRRKANDSPSKTQGSYGKKDGEENSLHHERAKEFRAEAELLTRVHHKNLVSLLGYCYDNLSLVYEFIAKGSLADHLSGDKGSIDNLCWRERLRIATEAAQAKLSDFELSRAFPNEGLTHTSTAVAGTPGYLDLEYYQTYRLNEKSDLYSFGIVLLELLTGEQPITVGSNAEKTHIVQRVQAVGIAMSCTSPESNSRPTMSDVVVQLKECMSTEESTGQSSDVDTNEMNRLPVHMGPWTGHLRDNIARGRGHEIFLGGA</sequence>
<dbReference type="PANTHER" id="PTHR45631:SF202">
    <property type="entry name" value="SENESCENCE-INDUCED RECEPTOR-LIKE SERINE_THREONINE-PROTEIN KINASE"/>
    <property type="match status" value="1"/>
</dbReference>
<dbReference type="EMBL" id="LR743604">
    <property type="protein sequence ID" value="CAA2633774.1"/>
    <property type="molecule type" value="Genomic_DNA"/>
</dbReference>
<dbReference type="InterPro" id="IPR001245">
    <property type="entry name" value="Ser-Thr/Tyr_kinase_cat_dom"/>
</dbReference>
<dbReference type="SUPFAM" id="SSF56112">
    <property type="entry name" value="Protein kinase-like (PK-like)"/>
    <property type="match status" value="1"/>
</dbReference>
<feature type="region of interest" description="Disordered" evidence="2">
    <location>
        <begin position="304"/>
        <end position="323"/>
    </location>
</feature>
<keyword evidence="3" id="KW-0472">Membrane</keyword>
<keyword evidence="3" id="KW-0812">Transmembrane</keyword>
<dbReference type="Pfam" id="PF07714">
    <property type="entry name" value="PK_Tyr_Ser-Thr"/>
    <property type="match status" value="1"/>
</dbReference>
<gene>
    <name evidence="5" type="ORF">SI7747_17019255</name>
</gene>
<dbReference type="AlphaFoldDB" id="A0A7I8JRT1"/>
<evidence type="ECO:0000313" key="5">
    <source>
        <dbReference type="EMBL" id="CAA2633774.1"/>
    </source>
</evidence>
<proteinExistence type="predicted"/>
<dbReference type="PANTHER" id="PTHR45631">
    <property type="entry name" value="OS07G0107800 PROTEIN-RELATED"/>
    <property type="match status" value="1"/>
</dbReference>
<dbReference type="InterPro" id="IPR032675">
    <property type="entry name" value="LRR_dom_sf"/>
</dbReference>